<reference evidence="1 2" key="1">
    <citation type="journal article" date="2019" name="Nat. Plants">
        <title>Stout camphor tree genome fills gaps in understanding of flowering plant genome evolution.</title>
        <authorList>
            <person name="Chaw S.M."/>
            <person name="Liu Y.C."/>
            <person name="Wu Y.W."/>
            <person name="Wang H.Y."/>
            <person name="Lin C.I."/>
            <person name="Wu C.S."/>
            <person name="Ke H.M."/>
            <person name="Chang L.Y."/>
            <person name="Hsu C.Y."/>
            <person name="Yang H.T."/>
            <person name="Sudianto E."/>
            <person name="Hsu M.H."/>
            <person name="Wu K.P."/>
            <person name="Wang L.N."/>
            <person name="Leebens-Mack J.H."/>
            <person name="Tsai I.J."/>
        </authorList>
    </citation>
    <scope>NUCLEOTIDE SEQUENCE [LARGE SCALE GENOMIC DNA]</scope>
    <source>
        <strain evidence="2">cv. Chaw 1501</strain>
        <tissue evidence="1">Young leaves</tissue>
    </source>
</reference>
<proteinExistence type="predicted"/>
<dbReference type="EMBL" id="QPKB01000002">
    <property type="protein sequence ID" value="RWR76934.1"/>
    <property type="molecule type" value="Genomic_DNA"/>
</dbReference>
<keyword evidence="2" id="KW-1185">Reference proteome</keyword>
<evidence type="ECO:0000313" key="1">
    <source>
        <dbReference type="EMBL" id="RWR76934.1"/>
    </source>
</evidence>
<dbReference type="PANTHER" id="PTHR15140:SF6">
    <property type="entry name" value="TUBULIN-SPECIFIC CHAPERONE COFACTOR E-LIKE PROTEIN"/>
    <property type="match status" value="1"/>
</dbReference>
<dbReference type="SUPFAM" id="SSF52058">
    <property type="entry name" value="L domain-like"/>
    <property type="match status" value="1"/>
</dbReference>
<organism evidence="1 2">
    <name type="scientific">Cinnamomum micranthum f. kanehirae</name>
    <dbReference type="NCBI Taxonomy" id="337451"/>
    <lineage>
        <taxon>Eukaryota</taxon>
        <taxon>Viridiplantae</taxon>
        <taxon>Streptophyta</taxon>
        <taxon>Embryophyta</taxon>
        <taxon>Tracheophyta</taxon>
        <taxon>Spermatophyta</taxon>
        <taxon>Magnoliopsida</taxon>
        <taxon>Magnoliidae</taxon>
        <taxon>Laurales</taxon>
        <taxon>Lauraceae</taxon>
        <taxon>Cinnamomum</taxon>
    </lineage>
</organism>
<comment type="caution">
    <text evidence="1">The sequence shown here is derived from an EMBL/GenBank/DDBJ whole genome shotgun (WGS) entry which is preliminary data.</text>
</comment>
<accession>A0A443NEH9</accession>
<dbReference type="Gene3D" id="3.80.10.10">
    <property type="entry name" value="Ribonuclease Inhibitor"/>
    <property type="match status" value="1"/>
</dbReference>
<gene>
    <name evidence="1" type="ORF">CKAN_00540000</name>
</gene>
<evidence type="ECO:0000313" key="2">
    <source>
        <dbReference type="Proteomes" id="UP000283530"/>
    </source>
</evidence>
<dbReference type="PANTHER" id="PTHR15140">
    <property type="entry name" value="TUBULIN-SPECIFIC CHAPERONE E"/>
    <property type="match status" value="1"/>
</dbReference>
<dbReference type="Proteomes" id="UP000283530">
    <property type="component" value="Unassembled WGS sequence"/>
</dbReference>
<dbReference type="InterPro" id="IPR032675">
    <property type="entry name" value="LRR_dom_sf"/>
</dbReference>
<dbReference type="OrthoDB" id="1917524at2759"/>
<dbReference type="AlphaFoldDB" id="A0A443NEH9"/>
<name>A0A443NEH9_9MAGN</name>
<protein>
    <submittedName>
        <fullName evidence="1">Putative disease resistance protein</fullName>
    </submittedName>
</protein>
<sequence>MDLCCIHDLLRDLSTSEARQINFFGINSDNDATSSSTSLRRVALYRNVDEYVTINCSTATLRSMLWFSYSIIHLSKLLNKVGKLLRVLYVEAACLQENKLPKEIGEEVHLSSHHKALSDAIEKWCSLRSLSLRNSSSIPPFVSFAHHLNLYKMFLHGRIKNLPKMPPDLAKLTLNGSQLQQDAIETLEKLRNLQVLRLEQEPYCSEKMICSSGGFPHLEFLVLDSSNLKEWIVEEGGFPCLEFLELNCSNIKEGMGS</sequence>